<name>A0AAD6LCR0_9ROSI</name>
<gene>
    <name evidence="1" type="ORF">NC653_040020</name>
</gene>
<dbReference type="EMBL" id="JAQIZT010000018">
    <property type="protein sequence ID" value="KAJ6958245.1"/>
    <property type="molecule type" value="Genomic_DNA"/>
</dbReference>
<accession>A0AAD6LCR0</accession>
<organism evidence="1 2">
    <name type="scientific">Populus alba x Populus x berolinensis</name>
    <dbReference type="NCBI Taxonomy" id="444605"/>
    <lineage>
        <taxon>Eukaryota</taxon>
        <taxon>Viridiplantae</taxon>
        <taxon>Streptophyta</taxon>
        <taxon>Embryophyta</taxon>
        <taxon>Tracheophyta</taxon>
        <taxon>Spermatophyta</taxon>
        <taxon>Magnoliopsida</taxon>
        <taxon>eudicotyledons</taxon>
        <taxon>Gunneridae</taxon>
        <taxon>Pentapetalae</taxon>
        <taxon>rosids</taxon>
        <taxon>fabids</taxon>
        <taxon>Malpighiales</taxon>
        <taxon>Salicaceae</taxon>
        <taxon>Saliceae</taxon>
        <taxon>Populus</taxon>
    </lineage>
</organism>
<dbReference type="Proteomes" id="UP001164929">
    <property type="component" value="Chromosome 18"/>
</dbReference>
<evidence type="ECO:0000313" key="1">
    <source>
        <dbReference type="EMBL" id="KAJ6958245.1"/>
    </source>
</evidence>
<proteinExistence type="predicted"/>
<protein>
    <submittedName>
        <fullName evidence="1">Uncharacterized protein</fullName>
    </submittedName>
</protein>
<evidence type="ECO:0000313" key="2">
    <source>
        <dbReference type="Proteomes" id="UP001164929"/>
    </source>
</evidence>
<reference evidence="1 2" key="1">
    <citation type="journal article" date="2023" name="Mol. Ecol. Resour.">
        <title>Chromosome-level genome assembly of a triploid poplar Populus alba 'Berolinensis'.</title>
        <authorList>
            <person name="Chen S."/>
            <person name="Yu Y."/>
            <person name="Wang X."/>
            <person name="Wang S."/>
            <person name="Zhang T."/>
            <person name="Zhou Y."/>
            <person name="He R."/>
            <person name="Meng N."/>
            <person name="Wang Y."/>
            <person name="Liu W."/>
            <person name="Liu Z."/>
            <person name="Liu J."/>
            <person name="Guo Q."/>
            <person name="Huang H."/>
            <person name="Sederoff R.R."/>
            <person name="Wang G."/>
            <person name="Qu G."/>
            <person name="Chen S."/>
        </authorList>
    </citation>
    <scope>NUCLEOTIDE SEQUENCE [LARGE SCALE GENOMIC DNA]</scope>
    <source>
        <strain evidence="1">SC-2020</strain>
    </source>
</reference>
<sequence>MIKDVEINFEIYIQNVFFLSTEHSTDHIHILQITWPGPSAIPWQSHEFSTFFPVIIMRVAFAETIRKLWLDLDERFSQGNAIHVHDHPRKDLYILEVKAQK</sequence>
<dbReference type="AlphaFoldDB" id="A0AAD6LCR0"/>
<keyword evidence="2" id="KW-1185">Reference proteome</keyword>
<comment type="caution">
    <text evidence="1">The sequence shown here is derived from an EMBL/GenBank/DDBJ whole genome shotgun (WGS) entry which is preliminary data.</text>
</comment>